<gene>
    <name evidence="3" type="ORF">HNO84_20390</name>
</gene>
<reference evidence="3 4" key="1">
    <citation type="journal article" date="2020" name="Front. Plant Sci.">
        <title>Isolation of Rhizosphere Bacteria That Improve Quality and Water Stress Tolerance in Greenhouse Ornamentals.</title>
        <authorList>
            <person name="Nordstedt N.P."/>
            <person name="Jones M.L."/>
        </authorList>
    </citation>
    <scope>NUCLEOTIDE SEQUENCE [LARGE SCALE GENOMIC DNA]</scope>
    <source>
        <strain evidence="3 4">C6C2</strain>
    </source>
</reference>
<dbReference type="PANTHER" id="PTHR13847">
    <property type="entry name" value="SARCOSINE DEHYDROGENASE-RELATED"/>
    <property type="match status" value="1"/>
</dbReference>
<dbReference type="SUPFAM" id="SSF51905">
    <property type="entry name" value="FAD/NAD(P)-binding domain"/>
    <property type="match status" value="1"/>
</dbReference>
<dbReference type="InterPro" id="IPR036188">
    <property type="entry name" value="FAD/NAD-bd_sf"/>
</dbReference>
<keyword evidence="1" id="KW-0560">Oxidoreductase</keyword>
<protein>
    <submittedName>
        <fullName evidence="3">FAD-binding oxidoreductase</fullName>
    </submittedName>
</protein>
<evidence type="ECO:0000256" key="1">
    <source>
        <dbReference type="ARBA" id="ARBA00023002"/>
    </source>
</evidence>
<dbReference type="Gene3D" id="3.30.9.10">
    <property type="entry name" value="D-Amino Acid Oxidase, subunit A, domain 2"/>
    <property type="match status" value="1"/>
</dbReference>
<organism evidence="3 4">
    <name type="scientific">Herbaspirillum robiniae</name>
    <dbReference type="NCBI Taxonomy" id="2014887"/>
    <lineage>
        <taxon>Bacteria</taxon>
        <taxon>Pseudomonadati</taxon>
        <taxon>Pseudomonadota</taxon>
        <taxon>Betaproteobacteria</taxon>
        <taxon>Burkholderiales</taxon>
        <taxon>Oxalobacteraceae</taxon>
        <taxon>Herbaspirillum</taxon>
    </lineage>
</organism>
<evidence type="ECO:0000313" key="4">
    <source>
        <dbReference type="Proteomes" id="UP000536746"/>
    </source>
</evidence>
<accession>A0ABX2M0S1</accession>
<proteinExistence type="predicted"/>
<dbReference type="PANTHER" id="PTHR13847:SF281">
    <property type="entry name" value="FAD DEPENDENT OXIDOREDUCTASE DOMAIN-CONTAINING PROTEIN"/>
    <property type="match status" value="1"/>
</dbReference>
<dbReference type="Gene3D" id="3.50.50.60">
    <property type="entry name" value="FAD/NAD(P)-binding domain"/>
    <property type="match status" value="1"/>
</dbReference>
<comment type="caution">
    <text evidence="3">The sequence shown here is derived from an EMBL/GenBank/DDBJ whole genome shotgun (WGS) entry which is preliminary data.</text>
</comment>
<dbReference type="InterPro" id="IPR006076">
    <property type="entry name" value="FAD-dep_OxRdtase"/>
</dbReference>
<name>A0ABX2M0S1_9BURK</name>
<dbReference type="EMBL" id="JABFMT010000031">
    <property type="protein sequence ID" value="NUU03975.1"/>
    <property type="molecule type" value="Genomic_DNA"/>
</dbReference>
<sequence>MDKQVQAWPPSLWAATGSAAVDAPPLMQSTRCDVAIVGAGYTGLSTALHLAESGVSVCVVDAAEPGWGASGRNGGQVIPGLKYDPDQLRVMFGTTVADPLIAAIGSAADTVFDLIRRHGIECDALRNGWIQPTHSDKTMRALEKRARQWQAEGAHAQLMDGAEVARHIGTQAYVGGWKDHRAGSIHPLKYCRGLARAAQGLGVAIHGGTRVARLERREGGWRLHTAGGAHIDAGRVVIATNGYTDDLWPRLRQSVIAANSFIVATRPLPEALGASILPGREVASDSRRLLLYYRRDAQGRLLMGGRGPFADPGGAQDFSHLERSVELLFPQLKGVEYEYRWAGRVAITRDFLPHVHEPAPGLTIALGYNGRGIAMSSTMGRCLAQRLCGQAGTHFPFPVSTIHPIPFHGLQRFYIAAGVAWYSVLDRLS</sequence>
<keyword evidence="4" id="KW-1185">Reference proteome</keyword>
<feature type="domain" description="FAD dependent oxidoreductase" evidence="2">
    <location>
        <begin position="33"/>
        <end position="386"/>
    </location>
</feature>
<dbReference type="Pfam" id="PF01266">
    <property type="entry name" value="DAO"/>
    <property type="match status" value="1"/>
</dbReference>
<dbReference type="Proteomes" id="UP000536746">
    <property type="component" value="Unassembled WGS sequence"/>
</dbReference>
<evidence type="ECO:0000313" key="3">
    <source>
        <dbReference type="EMBL" id="NUU03975.1"/>
    </source>
</evidence>
<evidence type="ECO:0000259" key="2">
    <source>
        <dbReference type="Pfam" id="PF01266"/>
    </source>
</evidence>
<dbReference type="RefSeq" id="WP_079216227.1">
    <property type="nucleotide sequence ID" value="NZ_CP018845.1"/>
</dbReference>